<organism evidence="1 2">
    <name type="scientific">Dallia pectoralis</name>
    <name type="common">Alaska blackfish</name>
    <dbReference type="NCBI Taxonomy" id="75939"/>
    <lineage>
        <taxon>Eukaryota</taxon>
        <taxon>Metazoa</taxon>
        <taxon>Chordata</taxon>
        <taxon>Craniata</taxon>
        <taxon>Vertebrata</taxon>
        <taxon>Euteleostomi</taxon>
        <taxon>Actinopterygii</taxon>
        <taxon>Neopterygii</taxon>
        <taxon>Teleostei</taxon>
        <taxon>Protacanthopterygii</taxon>
        <taxon>Esociformes</taxon>
        <taxon>Umbridae</taxon>
        <taxon>Dallia</taxon>
    </lineage>
</organism>
<proteinExistence type="predicted"/>
<comment type="caution">
    <text evidence="1">The sequence shown here is derived from an EMBL/GenBank/DDBJ whole genome shotgun (WGS) entry which is preliminary data.</text>
</comment>
<keyword evidence="2" id="KW-1185">Reference proteome</keyword>
<evidence type="ECO:0000313" key="1">
    <source>
        <dbReference type="EMBL" id="KAJ7998417.1"/>
    </source>
</evidence>
<evidence type="ECO:0000313" key="2">
    <source>
        <dbReference type="Proteomes" id="UP001157502"/>
    </source>
</evidence>
<dbReference type="EMBL" id="CM055744">
    <property type="protein sequence ID" value="KAJ7998417.1"/>
    <property type="molecule type" value="Genomic_DNA"/>
</dbReference>
<gene>
    <name evidence="1" type="ORF">DPEC_G00204720</name>
</gene>
<dbReference type="Proteomes" id="UP001157502">
    <property type="component" value="Chromosome 17"/>
</dbReference>
<reference evidence="1" key="1">
    <citation type="submission" date="2021-05" db="EMBL/GenBank/DDBJ databases">
        <authorList>
            <person name="Pan Q."/>
            <person name="Jouanno E."/>
            <person name="Zahm M."/>
            <person name="Klopp C."/>
            <person name="Cabau C."/>
            <person name="Louis A."/>
            <person name="Berthelot C."/>
            <person name="Parey E."/>
            <person name="Roest Crollius H."/>
            <person name="Montfort J."/>
            <person name="Robinson-Rechavi M."/>
            <person name="Bouchez O."/>
            <person name="Lampietro C."/>
            <person name="Lopez Roques C."/>
            <person name="Donnadieu C."/>
            <person name="Postlethwait J."/>
            <person name="Bobe J."/>
            <person name="Dillon D."/>
            <person name="Chandos A."/>
            <person name="von Hippel F."/>
            <person name="Guiguen Y."/>
        </authorList>
    </citation>
    <scope>NUCLEOTIDE SEQUENCE</scope>
    <source>
        <strain evidence="1">YG-Jan2019</strain>
    </source>
</reference>
<name>A0ACC2G4E8_DALPE</name>
<accession>A0ACC2G4E8</accession>
<sequence length="154" mass="17531">MSVKALLPSSEAEKDQKEWYDPKMADNEDFVRWVEKWKTEVQLRTLFTTRDIEEVNPEDSISQASSKVYSQQSKRSGGSSTSARLHLQAEQAALLVRASTLKKKQALEKEEAMLKARREELELEAEMAANSARLHVFSEFESSSGWECKGQAME</sequence>
<protein>
    <submittedName>
        <fullName evidence="1">Uncharacterized protein</fullName>
    </submittedName>
</protein>